<evidence type="ECO:0008006" key="2">
    <source>
        <dbReference type="Google" id="ProtNLM"/>
    </source>
</evidence>
<protein>
    <recommendedName>
        <fullName evidence="2">Right handed beta helix domain-containing protein</fullName>
    </recommendedName>
</protein>
<accession>A0A0F9VKB5</accession>
<evidence type="ECO:0000313" key="1">
    <source>
        <dbReference type="EMBL" id="KKN73946.1"/>
    </source>
</evidence>
<dbReference type="AlphaFoldDB" id="A0A0F9VKB5"/>
<dbReference type="SUPFAM" id="SSF51126">
    <property type="entry name" value="Pectin lyase-like"/>
    <property type="match status" value="1"/>
</dbReference>
<dbReference type="EMBL" id="LAZR01000334">
    <property type="protein sequence ID" value="KKN73946.1"/>
    <property type="molecule type" value="Genomic_DNA"/>
</dbReference>
<dbReference type="InterPro" id="IPR012334">
    <property type="entry name" value="Pectin_lyas_fold"/>
</dbReference>
<name>A0A0F9VKB5_9ZZZZ</name>
<reference evidence="1" key="1">
    <citation type="journal article" date="2015" name="Nature">
        <title>Complex archaea that bridge the gap between prokaryotes and eukaryotes.</title>
        <authorList>
            <person name="Spang A."/>
            <person name="Saw J.H."/>
            <person name="Jorgensen S.L."/>
            <person name="Zaremba-Niedzwiedzka K."/>
            <person name="Martijn J."/>
            <person name="Lind A.E."/>
            <person name="van Eijk R."/>
            <person name="Schleper C."/>
            <person name="Guy L."/>
            <person name="Ettema T.J."/>
        </authorList>
    </citation>
    <scope>NUCLEOTIDE SEQUENCE</scope>
</reference>
<proteinExistence type="predicted"/>
<dbReference type="Gene3D" id="2.160.20.10">
    <property type="entry name" value="Single-stranded right-handed beta-helix, Pectin lyase-like"/>
    <property type="match status" value="1"/>
</dbReference>
<organism evidence="1">
    <name type="scientific">marine sediment metagenome</name>
    <dbReference type="NCBI Taxonomy" id="412755"/>
    <lineage>
        <taxon>unclassified sequences</taxon>
        <taxon>metagenomes</taxon>
        <taxon>ecological metagenomes</taxon>
    </lineage>
</organism>
<sequence>MSIQGDFIQMGIIPDLDGSIRIAGNLYARNVPGIVSGYSSEIWYVDSDILTSGNGKSWARSFKTVTESLAAAGAHDIILIQKGIYDEGAVLNITQEGLRLIGMNTTNYMFGTTSLKASAADHIIFTINANEVEIANLSFIQNNANKCIDVATTVNTYKTHIRNCHFGSGAATYGVDGGAGVYDSVDVIIENCSFTIGGGLVGARLNGTRCAIINSFFQIGTASTGYVHTPTTGNRPYGRVLGCKFHTVDVTNGIGITVTGTPTVGFFTVDDCHFIYFADDNHAVSKRTGYCGLNWRDAAVLPVT</sequence>
<comment type="caution">
    <text evidence="1">The sequence shown here is derived from an EMBL/GenBank/DDBJ whole genome shotgun (WGS) entry which is preliminary data.</text>
</comment>
<dbReference type="InterPro" id="IPR011050">
    <property type="entry name" value="Pectin_lyase_fold/virulence"/>
</dbReference>
<gene>
    <name evidence="1" type="ORF">LCGC14_0395110</name>
</gene>